<dbReference type="STRING" id="118967.SAMN02745191_1067"/>
<dbReference type="Gene3D" id="3.90.550.10">
    <property type="entry name" value="Spore Coat Polysaccharide Biosynthesis Protein SpsA, Chain A"/>
    <property type="match status" value="1"/>
</dbReference>
<dbReference type="EMBL" id="FUWY01000002">
    <property type="protein sequence ID" value="SJZ58840.1"/>
    <property type="molecule type" value="Genomic_DNA"/>
</dbReference>
<dbReference type="Pfam" id="PF00535">
    <property type="entry name" value="Glycos_transf_2"/>
    <property type="match status" value="1"/>
</dbReference>
<dbReference type="InterPro" id="IPR050256">
    <property type="entry name" value="Glycosyltransferase_2"/>
</dbReference>
<dbReference type="AlphaFoldDB" id="A0A1T4LVS0"/>
<dbReference type="InterPro" id="IPR029044">
    <property type="entry name" value="Nucleotide-diphossugar_trans"/>
</dbReference>
<proteinExistence type="predicted"/>
<keyword evidence="1" id="KW-0812">Transmembrane</keyword>
<name>A0A1T4LVS0_9FIRM</name>
<evidence type="ECO:0000313" key="4">
    <source>
        <dbReference type="Proteomes" id="UP000243297"/>
    </source>
</evidence>
<feature type="domain" description="Glycosyltransferase 2-like" evidence="2">
    <location>
        <begin position="5"/>
        <end position="170"/>
    </location>
</feature>
<sequence length="309" mass="35770">MKLLSIVVPCYNEMETVSIFYRETSKVVEKMDMKYEIIFVNDGSRDNTLSELQKLYEEHKDVVRVIDFSRNFGKEAGLLAGLEYAKGDYVTVMDVDLQDPPEFLPVMFKTMEEKGVDIVGTRRVSRKGEPPIRSFFARQFYKLINKFSDVEIVDGARDFRLMTRQVVDSILELKEYHRFSKGIFVWVGYKTEYLEYENVERVAGETSWSFWKLLSYAFEGIIAFTVAPLRIATFMGVLISVIAFLTMVFVIVRAMMFGDPVSGWPSMVTIMLFLGGIQLLALGIIGEYLSKTYMEVKKRPNYIVRKIYE</sequence>
<dbReference type="SUPFAM" id="SSF53448">
    <property type="entry name" value="Nucleotide-diphospho-sugar transferases"/>
    <property type="match status" value="1"/>
</dbReference>
<dbReference type="CDD" id="cd04187">
    <property type="entry name" value="DPM1_like_bac"/>
    <property type="match status" value="1"/>
</dbReference>
<protein>
    <submittedName>
        <fullName evidence="3">Glycosyltransferase involved in cell wall bisynthesis</fullName>
    </submittedName>
</protein>
<keyword evidence="3" id="KW-0808">Transferase</keyword>
<feature type="transmembrane region" description="Helical" evidence="1">
    <location>
        <begin position="268"/>
        <end position="289"/>
    </location>
</feature>
<dbReference type="Proteomes" id="UP000243297">
    <property type="component" value="Unassembled WGS sequence"/>
</dbReference>
<keyword evidence="4" id="KW-1185">Reference proteome</keyword>
<gene>
    <name evidence="3" type="ORF">SAMN02745191_1067</name>
</gene>
<dbReference type="OrthoDB" id="9807778at2"/>
<dbReference type="RefSeq" id="WP_078711489.1">
    <property type="nucleotide sequence ID" value="NZ_FUWY01000002.1"/>
</dbReference>
<evidence type="ECO:0000256" key="1">
    <source>
        <dbReference type="SAM" id="Phobius"/>
    </source>
</evidence>
<accession>A0A1T4LVS0</accession>
<dbReference type="PANTHER" id="PTHR48090">
    <property type="entry name" value="UNDECAPRENYL-PHOSPHATE 4-DEOXY-4-FORMAMIDO-L-ARABINOSE TRANSFERASE-RELATED"/>
    <property type="match status" value="1"/>
</dbReference>
<dbReference type="GO" id="GO:0016740">
    <property type="term" value="F:transferase activity"/>
    <property type="evidence" value="ECO:0007669"/>
    <property type="project" value="UniProtKB-KW"/>
</dbReference>
<dbReference type="InterPro" id="IPR001173">
    <property type="entry name" value="Glyco_trans_2-like"/>
</dbReference>
<reference evidence="4" key="1">
    <citation type="submission" date="2017-02" db="EMBL/GenBank/DDBJ databases">
        <authorList>
            <person name="Varghese N."/>
            <person name="Submissions S."/>
        </authorList>
    </citation>
    <scope>NUCLEOTIDE SEQUENCE [LARGE SCALE GENOMIC DNA]</scope>
    <source>
        <strain evidence="4">ATCC 25662</strain>
    </source>
</reference>
<evidence type="ECO:0000313" key="3">
    <source>
        <dbReference type="EMBL" id="SJZ58840.1"/>
    </source>
</evidence>
<feature type="transmembrane region" description="Helical" evidence="1">
    <location>
        <begin position="234"/>
        <end position="256"/>
    </location>
</feature>
<keyword evidence="1" id="KW-0472">Membrane</keyword>
<evidence type="ECO:0000259" key="2">
    <source>
        <dbReference type="Pfam" id="PF00535"/>
    </source>
</evidence>
<keyword evidence="1" id="KW-1133">Transmembrane helix</keyword>
<organism evidence="3 4">
    <name type="scientific">Anaerorhabdus furcosa</name>
    <dbReference type="NCBI Taxonomy" id="118967"/>
    <lineage>
        <taxon>Bacteria</taxon>
        <taxon>Bacillati</taxon>
        <taxon>Bacillota</taxon>
        <taxon>Erysipelotrichia</taxon>
        <taxon>Erysipelotrichales</taxon>
        <taxon>Erysipelotrichaceae</taxon>
        <taxon>Anaerorhabdus</taxon>
    </lineage>
</organism>
<dbReference type="PANTHER" id="PTHR48090:SF8">
    <property type="entry name" value="GLYCOSYLTRANSFERASE CSBB-RELATED"/>
    <property type="match status" value="1"/>
</dbReference>
<dbReference type="GO" id="GO:0005886">
    <property type="term" value="C:plasma membrane"/>
    <property type="evidence" value="ECO:0007669"/>
    <property type="project" value="TreeGrafter"/>
</dbReference>